<feature type="non-terminal residue" evidence="1">
    <location>
        <position position="1"/>
    </location>
</feature>
<reference evidence="1" key="1">
    <citation type="submission" date="2018-05" db="EMBL/GenBank/DDBJ databases">
        <title>Draft genome of Mucuna pruriens seed.</title>
        <authorList>
            <person name="Nnadi N.E."/>
            <person name="Vos R."/>
            <person name="Hasami M.H."/>
            <person name="Devisetty U.K."/>
            <person name="Aguiy J.C."/>
        </authorList>
    </citation>
    <scope>NUCLEOTIDE SEQUENCE [LARGE SCALE GENOMIC DNA]</scope>
    <source>
        <strain evidence="1">JCA_2017</strain>
    </source>
</reference>
<dbReference type="EMBL" id="QJKJ01001264">
    <property type="protein sequence ID" value="RDY08509.1"/>
    <property type="molecule type" value="Genomic_DNA"/>
</dbReference>
<name>A0A371I0H4_MUCPR</name>
<gene>
    <name evidence="1" type="ORF">CR513_07262</name>
</gene>
<accession>A0A371I0H4</accession>
<keyword evidence="2" id="KW-1185">Reference proteome</keyword>
<evidence type="ECO:0000313" key="2">
    <source>
        <dbReference type="Proteomes" id="UP000257109"/>
    </source>
</evidence>
<protein>
    <submittedName>
        <fullName evidence="1">Uncharacterized protein</fullName>
    </submittedName>
</protein>
<sequence length="87" mass="9908">MEALPNRLIIIRSAYKGLGVDMEDAISANIQLLLWQLCHELGLTHTYIYAKKSLMIPIILRSLPSLMFNCGTIMVHTWSCDCPSSRW</sequence>
<evidence type="ECO:0000313" key="1">
    <source>
        <dbReference type="EMBL" id="RDY08509.1"/>
    </source>
</evidence>
<comment type="caution">
    <text evidence="1">The sequence shown here is derived from an EMBL/GenBank/DDBJ whole genome shotgun (WGS) entry which is preliminary data.</text>
</comment>
<dbReference type="AlphaFoldDB" id="A0A371I0H4"/>
<proteinExistence type="predicted"/>
<organism evidence="1 2">
    <name type="scientific">Mucuna pruriens</name>
    <name type="common">Velvet bean</name>
    <name type="synonym">Dolichos pruriens</name>
    <dbReference type="NCBI Taxonomy" id="157652"/>
    <lineage>
        <taxon>Eukaryota</taxon>
        <taxon>Viridiplantae</taxon>
        <taxon>Streptophyta</taxon>
        <taxon>Embryophyta</taxon>
        <taxon>Tracheophyta</taxon>
        <taxon>Spermatophyta</taxon>
        <taxon>Magnoliopsida</taxon>
        <taxon>eudicotyledons</taxon>
        <taxon>Gunneridae</taxon>
        <taxon>Pentapetalae</taxon>
        <taxon>rosids</taxon>
        <taxon>fabids</taxon>
        <taxon>Fabales</taxon>
        <taxon>Fabaceae</taxon>
        <taxon>Papilionoideae</taxon>
        <taxon>50 kb inversion clade</taxon>
        <taxon>NPAAA clade</taxon>
        <taxon>indigoferoid/millettioid clade</taxon>
        <taxon>Phaseoleae</taxon>
        <taxon>Mucuna</taxon>
    </lineage>
</organism>
<dbReference type="Proteomes" id="UP000257109">
    <property type="component" value="Unassembled WGS sequence"/>
</dbReference>